<accession>A0ABV5UZI3</accession>
<organism evidence="6 7">
    <name type="scientific">Ornithinimicrobium kibberense</name>
    <dbReference type="NCBI Taxonomy" id="282060"/>
    <lineage>
        <taxon>Bacteria</taxon>
        <taxon>Bacillati</taxon>
        <taxon>Actinomycetota</taxon>
        <taxon>Actinomycetes</taxon>
        <taxon>Micrococcales</taxon>
        <taxon>Ornithinimicrobiaceae</taxon>
        <taxon>Ornithinimicrobium</taxon>
    </lineage>
</organism>
<gene>
    <name evidence="6" type="ORF">ACFFN0_02805</name>
</gene>
<dbReference type="InterPro" id="IPR003000">
    <property type="entry name" value="Sirtuin"/>
</dbReference>
<dbReference type="PANTHER" id="PTHR11085">
    <property type="entry name" value="NAD-DEPENDENT PROTEIN DEACYLASE SIRTUIN-5, MITOCHONDRIAL-RELATED"/>
    <property type="match status" value="1"/>
</dbReference>
<dbReference type="Pfam" id="PF02146">
    <property type="entry name" value="SIR2"/>
    <property type="match status" value="1"/>
</dbReference>
<proteinExistence type="predicted"/>
<dbReference type="Gene3D" id="3.30.1600.10">
    <property type="entry name" value="SIR2/SIRT2 'Small Domain"/>
    <property type="match status" value="1"/>
</dbReference>
<keyword evidence="4" id="KW-0862">Zinc</keyword>
<feature type="binding site" evidence="4">
    <location>
        <position position="219"/>
    </location>
    <ligand>
        <name>Zn(2+)</name>
        <dbReference type="ChEBI" id="CHEBI:29105"/>
    </ligand>
</feature>
<dbReference type="InterPro" id="IPR029035">
    <property type="entry name" value="DHS-like_NAD/FAD-binding_dom"/>
</dbReference>
<dbReference type="SUPFAM" id="SSF52467">
    <property type="entry name" value="DHS-like NAD/FAD-binding domain"/>
    <property type="match status" value="1"/>
</dbReference>
<feature type="binding site" evidence="4">
    <location>
        <position position="222"/>
    </location>
    <ligand>
        <name>Zn(2+)</name>
        <dbReference type="ChEBI" id="CHEBI:29105"/>
    </ligand>
</feature>
<keyword evidence="3" id="KW-0520">NAD</keyword>
<feature type="active site" description="Proton acceptor" evidence="4">
    <location>
        <position position="157"/>
    </location>
</feature>
<dbReference type="Gene3D" id="3.40.50.1220">
    <property type="entry name" value="TPP-binding domain"/>
    <property type="match status" value="1"/>
</dbReference>
<evidence type="ECO:0000256" key="4">
    <source>
        <dbReference type="PROSITE-ProRule" id="PRU00236"/>
    </source>
</evidence>
<dbReference type="PROSITE" id="PS50305">
    <property type="entry name" value="SIRTUIN"/>
    <property type="match status" value="1"/>
</dbReference>
<dbReference type="RefSeq" id="WP_238330499.1">
    <property type="nucleotide sequence ID" value="NZ_JBHMAX010000005.1"/>
</dbReference>
<keyword evidence="7" id="KW-1185">Reference proteome</keyword>
<reference evidence="6 7" key="1">
    <citation type="submission" date="2024-09" db="EMBL/GenBank/DDBJ databases">
        <authorList>
            <person name="Sun Q."/>
            <person name="Mori K."/>
        </authorList>
    </citation>
    <scope>NUCLEOTIDE SEQUENCE [LARGE SCALE GENOMIC DNA]</scope>
    <source>
        <strain evidence="6 7">JCM 12763</strain>
    </source>
</reference>
<name>A0ABV5UZI3_9MICO</name>
<feature type="domain" description="Deacetylase sirtuin-type" evidence="5">
    <location>
        <begin position="38"/>
        <end position="318"/>
    </location>
</feature>
<keyword evidence="6" id="KW-0012">Acyltransferase</keyword>
<dbReference type="InterPro" id="IPR026590">
    <property type="entry name" value="Ssirtuin_cat_dom"/>
</dbReference>
<evidence type="ECO:0000313" key="6">
    <source>
        <dbReference type="EMBL" id="MFB9730970.1"/>
    </source>
</evidence>
<dbReference type="InterPro" id="IPR026591">
    <property type="entry name" value="Sirtuin_cat_small_dom_sf"/>
</dbReference>
<evidence type="ECO:0000313" key="7">
    <source>
        <dbReference type="Proteomes" id="UP001589613"/>
    </source>
</evidence>
<dbReference type="Proteomes" id="UP001589613">
    <property type="component" value="Unassembled WGS sequence"/>
</dbReference>
<evidence type="ECO:0000256" key="3">
    <source>
        <dbReference type="ARBA" id="ARBA00023027"/>
    </source>
</evidence>
<evidence type="ECO:0000259" key="5">
    <source>
        <dbReference type="PROSITE" id="PS50305"/>
    </source>
</evidence>
<feature type="binding site" evidence="4">
    <location>
        <position position="168"/>
    </location>
    <ligand>
        <name>Zn(2+)</name>
        <dbReference type="ChEBI" id="CHEBI:29105"/>
    </ligand>
</feature>
<dbReference type="PANTHER" id="PTHR11085:SF10">
    <property type="entry name" value="NAD-DEPENDENT PROTEIN DEACYLASE SIRTUIN-5, MITOCHONDRIAL-RELATED"/>
    <property type="match status" value="1"/>
</dbReference>
<feature type="binding site" evidence="4">
    <location>
        <position position="165"/>
    </location>
    <ligand>
        <name>Zn(2+)</name>
        <dbReference type="ChEBI" id="CHEBI:29105"/>
    </ligand>
</feature>
<sequence length="331" mass="35726">MENRSWVRALGEPLPAADGRPPLVPGPVDTALTVPPRTPVDEERYALLRDLVADGEVVVLTGAGMSTASGIPDYRGPDGQRRVQPMQHAEFAGSSQARRRYWARAFSGWERFAAARPNVAHRAVAALEQLGVVTGVITQNVDGLHQEAGARSVLELHGSLARVQCLDCGEPYQRDQVHDWLVEANPGFGALVQDGAEVRPDGDIVVPEELVARFRAPRCLVCDGDALKPDVVFFGGSVDRALVDTAYEMVDGAGTLLVLGSSLRVMSGYRFVRRAARDGIPVAVVTRGATRGWAETTVQVDSLLQDVLPRLVDDLMALQDQPRDAGAPDPW</sequence>
<dbReference type="InterPro" id="IPR050134">
    <property type="entry name" value="NAD-dep_sirtuin_deacylases"/>
</dbReference>
<dbReference type="GO" id="GO:0034979">
    <property type="term" value="F:NAD-dependent protein lysine deacetylase activity"/>
    <property type="evidence" value="ECO:0007669"/>
    <property type="project" value="UniProtKB-EC"/>
</dbReference>
<keyword evidence="4" id="KW-0479">Metal-binding</keyword>
<comment type="caution">
    <text evidence="6">The sequence shown here is derived from an EMBL/GenBank/DDBJ whole genome shotgun (WGS) entry which is preliminary data.</text>
</comment>
<dbReference type="EMBL" id="JBHMAX010000005">
    <property type="protein sequence ID" value="MFB9730970.1"/>
    <property type="molecule type" value="Genomic_DNA"/>
</dbReference>
<dbReference type="EC" id="2.3.1.286" evidence="1"/>
<evidence type="ECO:0000256" key="1">
    <source>
        <dbReference type="ARBA" id="ARBA00012928"/>
    </source>
</evidence>
<protein>
    <recommendedName>
        <fullName evidence="1">protein acetyllysine N-acetyltransferase</fullName>
        <ecNumber evidence="1">2.3.1.286</ecNumber>
    </recommendedName>
</protein>
<keyword evidence="2 6" id="KW-0808">Transferase</keyword>
<evidence type="ECO:0000256" key="2">
    <source>
        <dbReference type="ARBA" id="ARBA00022679"/>
    </source>
</evidence>